<dbReference type="Proteomes" id="UP000290261">
    <property type="component" value="Unassembled WGS sequence"/>
</dbReference>
<dbReference type="GO" id="GO:0006189">
    <property type="term" value="P:'de novo' IMP biosynthetic process"/>
    <property type="evidence" value="ECO:0007669"/>
    <property type="project" value="UniProtKB-UniPathway"/>
</dbReference>
<dbReference type="GO" id="GO:0004644">
    <property type="term" value="F:phosphoribosylglycinamide formyltransferase activity"/>
    <property type="evidence" value="ECO:0007669"/>
    <property type="project" value="UniProtKB-UniRule"/>
</dbReference>
<dbReference type="GO" id="GO:0005829">
    <property type="term" value="C:cytosol"/>
    <property type="evidence" value="ECO:0007669"/>
    <property type="project" value="TreeGrafter"/>
</dbReference>
<dbReference type="PANTHER" id="PTHR43369">
    <property type="entry name" value="PHOSPHORIBOSYLGLYCINAMIDE FORMYLTRANSFERASE"/>
    <property type="match status" value="1"/>
</dbReference>
<dbReference type="Gene3D" id="3.40.50.170">
    <property type="entry name" value="Formyl transferase, N-terminal domain"/>
    <property type="match status" value="1"/>
</dbReference>
<evidence type="ECO:0000313" key="9">
    <source>
        <dbReference type="Proteomes" id="UP000290261"/>
    </source>
</evidence>
<protein>
    <recommendedName>
        <fullName evidence="6">Phosphoribosylglycinamide formyltransferase</fullName>
        <ecNumber evidence="6">2.1.2.2</ecNumber>
    </recommendedName>
</protein>
<name>A0A444VNF6_9FLAO</name>
<accession>A0A444VNF6</accession>
<dbReference type="InterPro" id="IPR001555">
    <property type="entry name" value="GART_AS"/>
</dbReference>
<comment type="similarity">
    <text evidence="4">Belongs to the GART family.</text>
</comment>
<dbReference type="EC" id="2.1.2.2" evidence="6"/>
<gene>
    <name evidence="8" type="ORF">DN53_10205</name>
</gene>
<evidence type="ECO:0000313" key="8">
    <source>
        <dbReference type="EMBL" id="RYC52246.1"/>
    </source>
</evidence>
<evidence type="ECO:0000256" key="3">
    <source>
        <dbReference type="ARBA" id="ARBA00022755"/>
    </source>
</evidence>
<dbReference type="InterPro" id="IPR004607">
    <property type="entry name" value="GART"/>
</dbReference>
<keyword evidence="9" id="KW-1185">Reference proteome</keyword>
<dbReference type="NCBIfam" id="TIGR00639">
    <property type="entry name" value="PurN"/>
    <property type="match status" value="1"/>
</dbReference>
<evidence type="ECO:0000256" key="6">
    <source>
        <dbReference type="NCBIfam" id="TIGR00639"/>
    </source>
</evidence>
<reference evidence="8 9" key="1">
    <citation type="submission" date="2014-04" db="EMBL/GenBank/DDBJ databases">
        <title>Whole genome of Muricauda olearia.</title>
        <authorList>
            <person name="Zhang X.-H."/>
            <person name="Tang K."/>
        </authorList>
    </citation>
    <scope>NUCLEOTIDE SEQUENCE [LARGE SCALE GENOMIC DNA]</scope>
    <source>
        <strain evidence="8 9">Th120</strain>
    </source>
</reference>
<dbReference type="RefSeq" id="WP_129653777.1">
    <property type="nucleotide sequence ID" value="NZ_ML142908.1"/>
</dbReference>
<comment type="catalytic activity">
    <reaction evidence="5">
        <text>N(1)-(5-phospho-beta-D-ribosyl)glycinamide + (6R)-10-formyltetrahydrofolate = N(2)-formyl-N(1)-(5-phospho-beta-D-ribosyl)glycinamide + (6S)-5,6,7,8-tetrahydrofolate + H(+)</text>
        <dbReference type="Rhea" id="RHEA:15053"/>
        <dbReference type="ChEBI" id="CHEBI:15378"/>
        <dbReference type="ChEBI" id="CHEBI:57453"/>
        <dbReference type="ChEBI" id="CHEBI:143788"/>
        <dbReference type="ChEBI" id="CHEBI:147286"/>
        <dbReference type="ChEBI" id="CHEBI:195366"/>
        <dbReference type="EC" id="2.1.2.2"/>
    </reaction>
</comment>
<proteinExistence type="inferred from homology"/>
<dbReference type="UniPathway" id="UPA00074">
    <property type="reaction ID" value="UER00126"/>
</dbReference>
<evidence type="ECO:0000256" key="5">
    <source>
        <dbReference type="ARBA" id="ARBA00047664"/>
    </source>
</evidence>
<feature type="domain" description="Formyl transferase N-terminal" evidence="7">
    <location>
        <begin position="2"/>
        <end position="182"/>
    </location>
</feature>
<comment type="caution">
    <text evidence="8">The sequence shown here is derived from an EMBL/GenBank/DDBJ whole genome shotgun (WGS) entry which is preliminary data.</text>
</comment>
<keyword evidence="2 8" id="KW-0808">Transferase</keyword>
<dbReference type="EMBL" id="JJMP01000003">
    <property type="protein sequence ID" value="RYC52246.1"/>
    <property type="molecule type" value="Genomic_DNA"/>
</dbReference>
<evidence type="ECO:0000259" key="7">
    <source>
        <dbReference type="Pfam" id="PF00551"/>
    </source>
</evidence>
<evidence type="ECO:0000256" key="4">
    <source>
        <dbReference type="ARBA" id="ARBA00038440"/>
    </source>
</evidence>
<dbReference type="SUPFAM" id="SSF53328">
    <property type="entry name" value="Formyltransferase"/>
    <property type="match status" value="1"/>
</dbReference>
<organism evidence="8 9">
    <name type="scientific">Flagellimonas olearia</name>
    <dbReference type="NCBI Taxonomy" id="552546"/>
    <lineage>
        <taxon>Bacteria</taxon>
        <taxon>Pseudomonadati</taxon>
        <taxon>Bacteroidota</taxon>
        <taxon>Flavobacteriia</taxon>
        <taxon>Flavobacteriales</taxon>
        <taxon>Flavobacteriaceae</taxon>
        <taxon>Flagellimonas</taxon>
    </lineage>
</organism>
<evidence type="ECO:0000256" key="1">
    <source>
        <dbReference type="ARBA" id="ARBA00005054"/>
    </source>
</evidence>
<sequence length="187" mass="20952">MKRIVILASGSGSNAENIINYFKESPNVEVSAVLTNKHTAKVLERCDRLNIPGFYFNRAAFTNSDTVVQFIKGLEVDLIVLAGFLWKIPSNIIDAFPNKIINIHPALLPKYGGKGMYGEKVHQAVKDNLDPETGITIHYVNEHYDEGAIIFQAKTSISKEDDTATIAQKVHQLEYEHFPKVIEKLLL</sequence>
<dbReference type="PANTHER" id="PTHR43369:SF2">
    <property type="entry name" value="PHOSPHORIBOSYLGLYCINAMIDE FORMYLTRANSFERASE"/>
    <property type="match status" value="1"/>
</dbReference>
<dbReference type="InterPro" id="IPR036477">
    <property type="entry name" value="Formyl_transf_N_sf"/>
</dbReference>
<dbReference type="CDD" id="cd08645">
    <property type="entry name" value="FMT_core_GART"/>
    <property type="match status" value="1"/>
</dbReference>
<dbReference type="Pfam" id="PF00551">
    <property type="entry name" value="Formyl_trans_N"/>
    <property type="match status" value="1"/>
</dbReference>
<dbReference type="PROSITE" id="PS00373">
    <property type="entry name" value="GART"/>
    <property type="match status" value="1"/>
</dbReference>
<keyword evidence="3" id="KW-0658">Purine biosynthesis</keyword>
<dbReference type="AlphaFoldDB" id="A0A444VNF6"/>
<comment type="pathway">
    <text evidence="1">Purine metabolism; IMP biosynthesis via de novo pathway; N(2)-formyl-N(1)-(5-phospho-D-ribosyl)glycinamide from N(1)-(5-phospho-D-ribosyl)glycinamide (10-formyl THF route): step 1/1.</text>
</comment>
<dbReference type="InterPro" id="IPR002376">
    <property type="entry name" value="Formyl_transf_N"/>
</dbReference>
<evidence type="ECO:0000256" key="2">
    <source>
        <dbReference type="ARBA" id="ARBA00022679"/>
    </source>
</evidence>